<dbReference type="AlphaFoldDB" id="A0AAN4ZBA1"/>
<sequence length="197" mass="22970">LALGGTEVEGRGCIRTVMGRQFDVISLMMLPFTKQLTVFFPENQWNDFADLLKKARVDEERHYRLQQIIKEHSLEKALEDIIKFGKDEEEINGAQEATRILWKIVQLDFPDYKKLVDEISHSLEDRLKKKATSTSDLNEKKQLLRMATTASTIRGHSKDERGGIETEDDWNKINRELRKELRRKVMPNCLLGMFCCK</sequence>
<dbReference type="EMBL" id="BTRK01000002">
    <property type="protein sequence ID" value="GMR34602.1"/>
    <property type="molecule type" value="Genomic_DNA"/>
</dbReference>
<comment type="caution">
    <text evidence="1">The sequence shown here is derived from an EMBL/GenBank/DDBJ whole genome shotgun (WGS) entry which is preliminary data.</text>
</comment>
<protein>
    <submittedName>
        <fullName evidence="1">Uncharacterized protein</fullName>
    </submittedName>
</protein>
<keyword evidence="2" id="KW-1185">Reference proteome</keyword>
<evidence type="ECO:0000313" key="1">
    <source>
        <dbReference type="EMBL" id="GMR34602.1"/>
    </source>
</evidence>
<reference evidence="2" key="1">
    <citation type="submission" date="2022-10" db="EMBL/GenBank/DDBJ databases">
        <title>Genome assembly of Pristionchus species.</title>
        <authorList>
            <person name="Yoshida K."/>
            <person name="Sommer R.J."/>
        </authorList>
    </citation>
    <scope>NUCLEOTIDE SEQUENCE [LARGE SCALE GENOMIC DNA]</scope>
    <source>
        <strain evidence="2">RS5460</strain>
    </source>
</reference>
<organism evidence="1 2">
    <name type="scientific">Pristionchus mayeri</name>
    <dbReference type="NCBI Taxonomy" id="1317129"/>
    <lineage>
        <taxon>Eukaryota</taxon>
        <taxon>Metazoa</taxon>
        <taxon>Ecdysozoa</taxon>
        <taxon>Nematoda</taxon>
        <taxon>Chromadorea</taxon>
        <taxon>Rhabditida</taxon>
        <taxon>Rhabditina</taxon>
        <taxon>Diplogasteromorpha</taxon>
        <taxon>Diplogasteroidea</taxon>
        <taxon>Neodiplogasteridae</taxon>
        <taxon>Pristionchus</taxon>
    </lineage>
</organism>
<accession>A0AAN4ZBA1</accession>
<feature type="non-terminal residue" evidence="1">
    <location>
        <position position="1"/>
    </location>
</feature>
<evidence type="ECO:0000313" key="2">
    <source>
        <dbReference type="Proteomes" id="UP001328107"/>
    </source>
</evidence>
<name>A0AAN4ZBA1_9BILA</name>
<gene>
    <name evidence="1" type="ORF">PMAYCL1PPCAC_04797</name>
</gene>
<proteinExistence type="predicted"/>
<dbReference type="Proteomes" id="UP001328107">
    <property type="component" value="Unassembled WGS sequence"/>
</dbReference>